<keyword evidence="6" id="KW-0560">Oxidoreductase</keyword>
<dbReference type="InterPro" id="IPR036188">
    <property type="entry name" value="FAD/NAD-bd_sf"/>
</dbReference>
<protein>
    <submittedName>
        <fullName evidence="6">FAD-binding monooxygenase</fullName>
    </submittedName>
</protein>
<sequence>MATSSKEPLPFDTEVLVIGAGPIGLTTANALRHHGVACRILEEKPAPSKYSRANNVWARPQELLDSVGLRAPLAERSYLVDRIHIFIDEHPLDDVKLGEAASPFPQALYSGQDVMEKTLAEQLAARGVQVERGRKAMRIEPDDEGITVWVASTEEQAAAHGEFERIRCRYLVGADGAEGTVRKAVGLDYQPEKFKGRANHQADAKLSWQRSTEPNQLWFFAYHNGFAGVMPVWGGYHRLFFLEDEQLVPDRDPTLAEIQQRAREVTGDATLTLTDPIWLTHSRFQHAVAPAYSKGRVYLVGDAGHLTLPIGGQGMNTGFHDAVGLAWRLAQTLAGHAGPAVLDSYSPERHGIHAALDAEQAKGFKHLLYRNRLEDKLLGAAGQLFPHIGWQLLGSGDGQQLLVSYADSPLSEDHLRWRQLLHPGGPRAGDRAPDAQVTTPEGEAMSLFASIYNPDGQTYGWSLLAFDGRQADALPQLAAAIAEVAGWPWVRPRLVLAAPLASPAAAGTATCLADRDGHAHKAYHLEGQPALLLVRPDGHLAFRGPADQPELLRQYCARILGTPQAPPQA</sequence>
<dbReference type="Pfam" id="PF01494">
    <property type="entry name" value="FAD_binding_3"/>
    <property type="match status" value="1"/>
</dbReference>
<evidence type="ECO:0000313" key="7">
    <source>
        <dbReference type="Proteomes" id="UP000317624"/>
    </source>
</evidence>
<evidence type="ECO:0000256" key="3">
    <source>
        <dbReference type="ARBA" id="ARBA00022630"/>
    </source>
</evidence>
<keyword evidence="4" id="KW-0274">FAD</keyword>
<evidence type="ECO:0000259" key="5">
    <source>
        <dbReference type="Pfam" id="PF01494"/>
    </source>
</evidence>
<reference evidence="6 7" key="1">
    <citation type="submission" date="2019-07" db="EMBL/GenBank/DDBJ databases">
        <title>Hymenobacter sp. straun FUR1 Genome sequencing and assembly.</title>
        <authorList>
            <person name="Chhetri G."/>
        </authorList>
    </citation>
    <scope>NUCLEOTIDE SEQUENCE [LARGE SCALE GENOMIC DNA]</scope>
    <source>
        <strain evidence="6 7">Fur1</strain>
    </source>
</reference>
<accession>A0A558C3F9</accession>
<dbReference type="GO" id="GO:0071949">
    <property type="term" value="F:FAD binding"/>
    <property type="evidence" value="ECO:0007669"/>
    <property type="project" value="InterPro"/>
</dbReference>
<dbReference type="InterPro" id="IPR050641">
    <property type="entry name" value="RIFMO-like"/>
</dbReference>
<keyword evidence="6" id="KW-0503">Monooxygenase</keyword>
<dbReference type="PANTHER" id="PTHR43004:SF19">
    <property type="entry name" value="BINDING MONOOXYGENASE, PUTATIVE (JCVI)-RELATED"/>
    <property type="match status" value="1"/>
</dbReference>
<dbReference type="SUPFAM" id="SSF52833">
    <property type="entry name" value="Thioredoxin-like"/>
    <property type="match status" value="1"/>
</dbReference>
<dbReference type="SUPFAM" id="SSF51905">
    <property type="entry name" value="FAD/NAD(P)-binding domain"/>
    <property type="match status" value="1"/>
</dbReference>
<dbReference type="PANTHER" id="PTHR43004">
    <property type="entry name" value="TRK SYSTEM POTASSIUM UPTAKE PROTEIN"/>
    <property type="match status" value="1"/>
</dbReference>
<feature type="domain" description="FAD-binding" evidence="5">
    <location>
        <begin position="12"/>
        <end position="355"/>
    </location>
</feature>
<organism evidence="6 7">
    <name type="scientific">Hymenobacter setariae</name>
    <dbReference type="NCBI Taxonomy" id="2594794"/>
    <lineage>
        <taxon>Bacteria</taxon>
        <taxon>Pseudomonadati</taxon>
        <taxon>Bacteroidota</taxon>
        <taxon>Cytophagia</taxon>
        <taxon>Cytophagales</taxon>
        <taxon>Hymenobacteraceae</taxon>
        <taxon>Hymenobacter</taxon>
    </lineage>
</organism>
<keyword evidence="3" id="KW-0285">Flavoprotein</keyword>
<name>A0A558C3F9_9BACT</name>
<evidence type="ECO:0000256" key="4">
    <source>
        <dbReference type="ARBA" id="ARBA00022827"/>
    </source>
</evidence>
<comment type="caution">
    <text evidence="6">The sequence shown here is derived from an EMBL/GenBank/DDBJ whole genome shotgun (WGS) entry which is preliminary data.</text>
</comment>
<comment type="cofactor">
    <cofactor evidence="1">
        <name>FAD</name>
        <dbReference type="ChEBI" id="CHEBI:57692"/>
    </cofactor>
</comment>
<dbReference type="InterPro" id="IPR002938">
    <property type="entry name" value="FAD-bd"/>
</dbReference>
<dbReference type="GO" id="GO:0016709">
    <property type="term" value="F:oxidoreductase activity, acting on paired donors, with incorporation or reduction of molecular oxygen, NAD(P)H as one donor, and incorporation of one atom of oxygen"/>
    <property type="evidence" value="ECO:0007669"/>
    <property type="project" value="UniProtKB-ARBA"/>
</dbReference>
<dbReference type="Pfam" id="PF21274">
    <property type="entry name" value="Rng_hyd_C"/>
    <property type="match status" value="1"/>
</dbReference>
<dbReference type="OrthoDB" id="4246007at2"/>
<comment type="similarity">
    <text evidence="2">Belongs to the PheA/TfdB FAD monooxygenase family.</text>
</comment>
<dbReference type="Gene3D" id="3.50.50.60">
    <property type="entry name" value="FAD/NAD(P)-binding domain"/>
    <property type="match status" value="1"/>
</dbReference>
<gene>
    <name evidence="6" type="ORF">FNT36_04255</name>
</gene>
<dbReference type="AlphaFoldDB" id="A0A558C3F9"/>
<dbReference type="Gene3D" id="3.40.30.120">
    <property type="match status" value="1"/>
</dbReference>
<dbReference type="RefSeq" id="WP_144844679.1">
    <property type="nucleotide sequence ID" value="NZ_VMRJ01000001.1"/>
</dbReference>
<dbReference type="Gene3D" id="3.30.70.2450">
    <property type="match status" value="1"/>
</dbReference>
<proteinExistence type="inferred from homology"/>
<dbReference type="Proteomes" id="UP000317624">
    <property type="component" value="Unassembled WGS sequence"/>
</dbReference>
<dbReference type="InterPro" id="IPR036249">
    <property type="entry name" value="Thioredoxin-like_sf"/>
</dbReference>
<evidence type="ECO:0000256" key="2">
    <source>
        <dbReference type="ARBA" id="ARBA00007801"/>
    </source>
</evidence>
<evidence type="ECO:0000256" key="1">
    <source>
        <dbReference type="ARBA" id="ARBA00001974"/>
    </source>
</evidence>
<dbReference type="PRINTS" id="PR00420">
    <property type="entry name" value="RNGMNOXGNASE"/>
</dbReference>
<dbReference type="EMBL" id="VMRJ01000001">
    <property type="protein sequence ID" value="TVT43308.1"/>
    <property type="molecule type" value="Genomic_DNA"/>
</dbReference>
<keyword evidence="7" id="KW-1185">Reference proteome</keyword>
<evidence type="ECO:0000313" key="6">
    <source>
        <dbReference type="EMBL" id="TVT43308.1"/>
    </source>
</evidence>